<dbReference type="PANTHER" id="PTHR13630">
    <property type="entry name" value="GAMMA-SECRETASE-ACTIVATING PROTEIN"/>
    <property type="match status" value="1"/>
</dbReference>
<dbReference type="InParanoid" id="A0A7M7HK62"/>
<accession>A0A7M7HK62</accession>
<evidence type="ECO:0000313" key="3">
    <source>
        <dbReference type="EnsemblMetazoa" id="XP_011683532"/>
    </source>
</evidence>
<evidence type="ECO:0000256" key="1">
    <source>
        <dbReference type="SAM" id="MobiDB-lite"/>
    </source>
</evidence>
<dbReference type="InterPro" id="IPR028010">
    <property type="entry name" value="GSAP_C_dom"/>
</dbReference>
<sequence>MELECTFDIQKDILPYVLGRGEEANKKGHSDKDITVRVVGQERDGTLLYTWDDLAPVGVSYVQVTHIGLYDPAEQKNECLFVHDCKIVITSCSINQDHSILAYVVKETQPASPLGLGEEDAGASSSATTSHQVQDVYRAFLAEIQPQHAIFDLNVERSSLLHVQFLRPRSAQGLADPMTSMVKDCRLLVFLHRESIGLYRVPIARMGNNSVVISGPPDAQPVVSRFLWAQWDAPTQRLFVVLQRNRLPSEPEQLAIFRCYEFTGQGSQTSFTKMMEMELPPDIKLTSSRYSYDVPSLRNTISDKSINMYVICQSGGSLCICYQLPHRKLGSSKPSSRRQSKSKLQIPPTIQSGSGQEGQVQRRPGSLDLSQSAARRDDPAGPQSNTPGSTVSSPTLASLGRMATPTSPLMDSSLTLSYDSITNNGAASPQSWSTLNALYSDSLTSSRTSLDGRLNQKLPEPGSPATPRSSSQFVDVHYVVLVLHHKTILHCSVPHLQKSIAKRMQLFFAPMNGYIMAYYPGTVLHLLNVNPEMEPCLHLAFGPQDVPWIPLSGAESERSRAEQLKSTRPLLTHCQRDRTVSKYDDILFDGLSGRCYQPIINKDKLPLLLMGDSQIPFKLGLLHLAVINLKDATLNKKIIESITQDAFQLEMQDILAEFLLAGTFSCVRLKLDKDILRYLPFTKVDPTKTVFIETLDGSRLSCVKAVENRYIPKIFLSKKGRRDKRLGTDGNSVLWDTLERQIRRNQESIRTPSKRFDTRTLTAKLREQEQASHILRSEEKATLPSHPQNSRSSLLKKVAAFSRRALTQSKEVKQVKPKDPLAAVMMEDDSTKEPGEDTNQNKHIEMILEEVVSFFRSRMPFHNQDRLENYASEFVSSQLQHFKMMLSMLLTANGFTENVDDLAQVPLCSGATENEINLFHMVERLLAAAQNLCFPLPVGFKHFILFLAYRCLDAGMFLQYVNQGVFDVSETFMTRMVKEVSDEDKANVDLKMKLIQKLPKASADRVLMSWDHPSSNLIVAQQYSASCLHDGGEFGQRNLSTAMLPQTKPQKSRKKSMEAAIPGLEAEEDFLDMIPNFPPLNYFMKYIEGSEKNWQNSSQARLDIGQKANRTQFVGRVALQASVGSHGLDLGGIAF</sequence>
<dbReference type="KEGG" id="spu:100890827"/>
<dbReference type="PANTHER" id="PTHR13630:SF1">
    <property type="entry name" value="GAMMA-SECRETASE-ACTIVATING PROTEIN"/>
    <property type="match status" value="1"/>
</dbReference>
<dbReference type="AlphaFoldDB" id="A0A7M7HK62"/>
<protein>
    <recommendedName>
        <fullName evidence="2">Gamma-secretase-activating protein C-terminal domain-containing protein</fullName>
    </recommendedName>
</protein>
<dbReference type="GeneID" id="100890827"/>
<feature type="compositionally biased region" description="Polar residues" evidence="1">
    <location>
        <begin position="382"/>
        <end position="396"/>
    </location>
</feature>
<dbReference type="RefSeq" id="XP_011683532.1">
    <property type="nucleotide sequence ID" value="XM_011685230.2"/>
</dbReference>
<dbReference type="Proteomes" id="UP000007110">
    <property type="component" value="Unassembled WGS sequence"/>
</dbReference>
<dbReference type="EnsemblMetazoa" id="XM_011685230">
    <property type="protein sequence ID" value="XP_011683532"/>
    <property type="gene ID" value="LOC100890827"/>
</dbReference>
<evidence type="ECO:0000313" key="4">
    <source>
        <dbReference type="Proteomes" id="UP000007110"/>
    </source>
</evidence>
<feature type="domain" description="Gamma-secretase-activating protein C-terminal" evidence="2">
    <location>
        <begin position="884"/>
        <end position="989"/>
    </location>
</feature>
<dbReference type="GO" id="GO:1902004">
    <property type="term" value="P:positive regulation of amyloid-beta formation"/>
    <property type="evidence" value="ECO:0000318"/>
    <property type="project" value="GO_Central"/>
</dbReference>
<dbReference type="RefSeq" id="XP_003727644.1">
    <property type="nucleotide sequence ID" value="XM_003727596.3"/>
</dbReference>
<feature type="compositionally biased region" description="Polar residues" evidence="1">
    <location>
        <begin position="348"/>
        <end position="359"/>
    </location>
</feature>
<reference evidence="3" key="2">
    <citation type="submission" date="2021-01" db="UniProtKB">
        <authorList>
            <consortium name="EnsemblMetazoa"/>
        </authorList>
    </citation>
    <scope>IDENTIFICATION</scope>
</reference>
<dbReference type="CDD" id="cd23105">
    <property type="entry name" value="GSAP"/>
    <property type="match status" value="1"/>
</dbReference>
<proteinExistence type="predicted"/>
<feature type="region of interest" description="Disordered" evidence="1">
    <location>
        <begin position="329"/>
        <end position="404"/>
    </location>
</feature>
<reference evidence="4" key="1">
    <citation type="submission" date="2015-02" db="EMBL/GenBank/DDBJ databases">
        <title>Genome sequencing for Strongylocentrotus purpuratus.</title>
        <authorList>
            <person name="Murali S."/>
            <person name="Liu Y."/>
            <person name="Vee V."/>
            <person name="English A."/>
            <person name="Wang M."/>
            <person name="Skinner E."/>
            <person name="Han Y."/>
            <person name="Muzny D.M."/>
            <person name="Worley K.C."/>
            <person name="Gibbs R.A."/>
        </authorList>
    </citation>
    <scope>NUCLEOTIDE SEQUENCE</scope>
</reference>
<organism evidence="3 4">
    <name type="scientific">Strongylocentrotus purpuratus</name>
    <name type="common">Purple sea urchin</name>
    <dbReference type="NCBI Taxonomy" id="7668"/>
    <lineage>
        <taxon>Eukaryota</taxon>
        <taxon>Metazoa</taxon>
        <taxon>Echinodermata</taxon>
        <taxon>Eleutherozoa</taxon>
        <taxon>Echinozoa</taxon>
        <taxon>Echinoidea</taxon>
        <taxon>Euechinoidea</taxon>
        <taxon>Echinacea</taxon>
        <taxon>Camarodonta</taxon>
        <taxon>Echinidea</taxon>
        <taxon>Strongylocentrotidae</taxon>
        <taxon>Strongylocentrotus</taxon>
    </lineage>
</organism>
<dbReference type="EnsemblMetazoa" id="XM_003727596">
    <property type="protein sequence ID" value="XP_003727644"/>
    <property type="gene ID" value="LOC100890827"/>
</dbReference>
<dbReference type="GO" id="GO:0005802">
    <property type="term" value="C:trans-Golgi network"/>
    <property type="evidence" value="ECO:0000318"/>
    <property type="project" value="GO_Central"/>
</dbReference>
<dbReference type="OrthoDB" id="9997853at2759"/>
<dbReference type="CTD" id="54103"/>
<feature type="compositionally biased region" description="Basic residues" evidence="1">
    <location>
        <begin position="329"/>
        <end position="341"/>
    </location>
</feature>
<dbReference type="Pfam" id="PF14959">
    <property type="entry name" value="GSAP-16"/>
    <property type="match status" value="1"/>
</dbReference>
<dbReference type="InterPro" id="IPR026172">
    <property type="entry name" value="GSAP_fam"/>
</dbReference>
<keyword evidence="4" id="KW-1185">Reference proteome</keyword>
<dbReference type="OMA" id="CHIVCAP"/>
<evidence type="ECO:0000259" key="2">
    <source>
        <dbReference type="Pfam" id="PF14959"/>
    </source>
</evidence>
<feature type="region of interest" description="Disordered" evidence="1">
    <location>
        <begin position="773"/>
        <end position="792"/>
    </location>
</feature>
<feature type="region of interest" description="Disordered" evidence="1">
    <location>
        <begin position="451"/>
        <end position="470"/>
    </location>
</feature>
<name>A0A7M7HK62_STRPU</name>